<keyword evidence="7" id="KW-1185">Reference proteome</keyword>
<dbReference type="PROSITE" id="PS51470">
    <property type="entry name" value="FG_GAP"/>
    <property type="match status" value="2"/>
</dbReference>
<dbReference type="PANTHER" id="PTHR23220">
    <property type="entry name" value="INTEGRIN ALPHA"/>
    <property type="match status" value="1"/>
</dbReference>
<dbReference type="Pfam" id="PF01839">
    <property type="entry name" value="FG-GAP"/>
    <property type="match status" value="2"/>
</dbReference>
<dbReference type="InterPro" id="IPR013517">
    <property type="entry name" value="FG-GAP"/>
</dbReference>
<dbReference type="SUPFAM" id="SSF69318">
    <property type="entry name" value="Integrin alpha N-terminal domain"/>
    <property type="match status" value="1"/>
</dbReference>
<evidence type="ECO:0000256" key="5">
    <source>
        <dbReference type="RuleBase" id="RU003762"/>
    </source>
</evidence>
<accession>A0AAD1W0C0</accession>
<reference evidence="6" key="1">
    <citation type="submission" date="2022-03" db="EMBL/GenBank/DDBJ databases">
        <authorList>
            <person name="Alioto T."/>
            <person name="Alioto T."/>
            <person name="Gomez Garrido J."/>
        </authorList>
    </citation>
    <scope>NUCLEOTIDE SEQUENCE</scope>
</reference>
<evidence type="ECO:0000256" key="3">
    <source>
        <dbReference type="ARBA" id="ARBA00023180"/>
    </source>
</evidence>
<sequence length="306" mass="33750">MNLHDIVTECDTVYKGYAVTAGHFAHPTSMDVVGGAPQDNGIGKVYIFRTDRRSGSLVRIFQAPGKKMGSYFGSSLCAVDLNADGLSDLLVGAPMFSEVRDEGQVTVYMNSGNGVLDERITLNGDNAYNAHFGESITNLGDIDDDGYPDVAIGAPMEDDYSGAVYIYHGDADGIVPQYSMRLSGRSIDPVLRMFGQSISGGVDMDKNGYHEKKYVVDKHEKKKEKRKGKKYRKKIQRIKSQYPFKKIPSVTSWIDLTTVWASLRFLLGLFIHTVDPDVLRACHAVICKVPAFRGCAVGINFPYNPK</sequence>
<dbReference type="PANTHER" id="PTHR23220:SF69">
    <property type="entry name" value="INTEGRIN ALPHA-9"/>
    <property type="match status" value="1"/>
</dbReference>
<dbReference type="Proteomes" id="UP001295444">
    <property type="component" value="Chromosome 04"/>
</dbReference>
<dbReference type="GO" id="GO:0007229">
    <property type="term" value="P:integrin-mediated signaling pathway"/>
    <property type="evidence" value="ECO:0007669"/>
    <property type="project" value="UniProtKB-KW"/>
</dbReference>
<dbReference type="InterPro" id="IPR028994">
    <property type="entry name" value="Integrin_alpha_N"/>
</dbReference>
<keyword evidence="1" id="KW-0732">Signal</keyword>
<comment type="subcellular location">
    <subcellularLocation>
        <location evidence="5">Membrane</location>
        <topology evidence="5">Single-pass type I membrane protein</topology>
    </subcellularLocation>
</comment>
<dbReference type="GO" id="GO:0033627">
    <property type="term" value="P:cell adhesion mediated by integrin"/>
    <property type="evidence" value="ECO:0007669"/>
    <property type="project" value="TreeGrafter"/>
</dbReference>
<gene>
    <name evidence="6" type="ORF">PECUL_23A045870</name>
</gene>
<dbReference type="EMBL" id="OW240915">
    <property type="protein sequence ID" value="CAH2283335.1"/>
    <property type="molecule type" value="Genomic_DNA"/>
</dbReference>
<dbReference type="AlphaFoldDB" id="A0AAD1W0C0"/>
<dbReference type="PRINTS" id="PR01185">
    <property type="entry name" value="INTEGRINA"/>
</dbReference>
<evidence type="ECO:0000313" key="7">
    <source>
        <dbReference type="Proteomes" id="UP001295444"/>
    </source>
</evidence>
<keyword evidence="5" id="KW-0130">Cell adhesion</keyword>
<dbReference type="GO" id="GO:0008305">
    <property type="term" value="C:integrin complex"/>
    <property type="evidence" value="ECO:0007669"/>
    <property type="project" value="InterPro"/>
</dbReference>
<keyword evidence="2" id="KW-0677">Repeat</keyword>
<dbReference type="SMART" id="SM00191">
    <property type="entry name" value="Int_alpha"/>
    <property type="match status" value="3"/>
</dbReference>
<evidence type="ECO:0000313" key="6">
    <source>
        <dbReference type="EMBL" id="CAH2283335.1"/>
    </source>
</evidence>
<dbReference type="GO" id="GO:0005178">
    <property type="term" value="F:integrin binding"/>
    <property type="evidence" value="ECO:0007669"/>
    <property type="project" value="TreeGrafter"/>
</dbReference>
<dbReference type="Gene3D" id="2.130.10.130">
    <property type="entry name" value="Integrin alpha, N-terminal"/>
    <property type="match status" value="1"/>
</dbReference>
<keyword evidence="3" id="KW-0325">Glycoprotein</keyword>
<dbReference type="InterPro" id="IPR000413">
    <property type="entry name" value="Integrin_alpha"/>
</dbReference>
<dbReference type="GO" id="GO:0098609">
    <property type="term" value="P:cell-cell adhesion"/>
    <property type="evidence" value="ECO:0007669"/>
    <property type="project" value="TreeGrafter"/>
</dbReference>
<keyword evidence="5" id="KW-0675">Receptor</keyword>
<evidence type="ECO:0000256" key="4">
    <source>
        <dbReference type="PROSITE-ProRule" id="PRU00803"/>
    </source>
</evidence>
<evidence type="ECO:0000256" key="1">
    <source>
        <dbReference type="ARBA" id="ARBA00022729"/>
    </source>
</evidence>
<organism evidence="6 7">
    <name type="scientific">Pelobates cultripes</name>
    <name type="common">Western spadefoot toad</name>
    <dbReference type="NCBI Taxonomy" id="61616"/>
    <lineage>
        <taxon>Eukaryota</taxon>
        <taxon>Metazoa</taxon>
        <taxon>Chordata</taxon>
        <taxon>Craniata</taxon>
        <taxon>Vertebrata</taxon>
        <taxon>Euteleostomi</taxon>
        <taxon>Amphibia</taxon>
        <taxon>Batrachia</taxon>
        <taxon>Anura</taxon>
        <taxon>Pelobatoidea</taxon>
        <taxon>Pelobatidae</taxon>
        <taxon>Pelobates</taxon>
    </lineage>
</organism>
<keyword evidence="5 6" id="KW-0401">Integrin</keyword>
<protein>
    <submittedName>
        <fullName evidence="6">Integrin alpha-9-like, partial</fullName>
    </submittedName>
</protein>
<proteinExistence type="inferred from homology"/>
<name>A0AAD1W0C0_PELCU</name>
<dbReference type="GO" id="GO:0009897">
    <property type="term" value="C:external side of plasma membrane"/>
    <property type="evidence" value="ECO:0007669"/>
    <property type="project" value="TreeGrafter"/>
</dbReference>
<feature type="repeat" description="FG-GAP" evidence="4">
    <location>
        <begin position="58"/>
        <end position="117"/>
    </location>
</feature>
<comment type="similarity">
    <text evidence="5">Belongs to the integrin alpha chain family.</text>
</comment>
<dbReference type="GO" id="GO:0007160">
    <property type="term" value="P:cell-matrix adhesion"/>
    <property type="evidence" value="ECO:0007669"/>
    <property type="project" value="TreeGrafter"/>
</dbReference>
<evidence type="ECO:0000256" key="2">
    <source>
        <dbReference type="ARBA" id="ARBA00022737"/>
    </source>
</evidence>
<dbReference type="InterPro" id="IPR013519">
    <property type="entry name" value="Int_alpha_beta-p"/>
</dbReference>
<feature type="repeat" description="FG-GAP" evidence="4">
    <location>
        <begin position="118"/>
        <end position="176"/>
    </location>
</feature>